<dbReference type="InterPro" id="IPR032106">
    <property type="entry name" value="2-oxogl_dehyd_N"/>
</dbReference>
<dbReference type="CDD" id="cd02016">
    <property type="entry name" value="TPP_E1_OGDC_like"/>
    <property type="match status" value="1"/>
</dbReference>
<sequence length="937" mass="105489">MSNYQNFKKSGAFFGGNAPFVEEIYERYAQDPASVDDSWRRFFENVRPDGNIPSYHSLAKNIAARSTERLVNSVADSTDNGKQAAVNRLTSRYRFLGARVATINPLQYDTPELLDLQPETHGLGGADMDTIFATDIRGLGGQASLRNILSILKKAYCGSMVVEFTHISRQDRRVWLRERIETPRPTLSSDNKKRLLERLLAAELLEKYLHTRYVGQKRFSLEGGDTLIPMLDTLLNLSLDGGMKEVVIGMAHRGRLNVLVNILGKHPSELFMEFEGKHKAVSGSGDVKYHMGFSSAYRARGKEMHLALAFNPSHLEIANPAVEGSVRARQDRRGDARRKTVLPVLIHGDAAFAGQGVVMETLNFSQVRGFKNGGTVNIIINNQIGFTTSTPDDARSTFFCSDVAKMIEAPIFHVHCDDIEGAAYAIETALAYRQKFGEDVVVDLVCFRRHGHNEQDEPFMTQPFMYQKIAKHPGSPAIYTRQLQEEGVVSKDDIEQISKTYRKQLELNDSASTNAIPSSENKFVDWHAFQKPKQEWDWAPAKPVSMKKISTMAQKLSTLPDNFSPHLQLKKLVATRADMAAGKRPLDWGMAENMAYAMLLDAGYAVRLSGQDCGRGTFAHRHAVWHDQQREKRDGGAYVPLRNLFADQPDFLVIDSILSEEAVLAFEYGYSTTDPNRLVVWEAQFGDFANGAQVVIDQFISSGEAKWGRFCNLVLLLPHGYEGQGPEHSSARIERYLQLCAEYNMQVCVPSSPAQIYHLLLRQMLRPLRFPLVVITPKSLLRHPEAVSSLKDLANGRFMPVLPETDKTIKPTAVKRVVLCAGKIYYELLATRRERKIKNIAIMRLEQLYPFPHEQVELEIAQYKNADYVVWCQEEPGNQGAWHRIQHYLRRHLRKGQSLTYALRPSAASTAAGYGDMHRKQQQDVIDAALDINSTVG</sequence>
<accession>A0ABT7QKG3</accession>
<dbReference type="PANTHER" id="PTHR23152">
    <property type="entry name" value="2-OXOGLUTARATE DEHYDROGENASE"/>
    <property type="match status" value="1"/>
</dbReference>
<keyword evidence="9" id="KW-1185">Reference proteome</keyword>
<dbReference type="Proteomes" id="UP001168167">
    <property type="component" value="Unassembled WGS sequence"/>
</dbReference>
<reference evidence="8" key="1">
    <citation type="submission" date="2022-08" db="EMBL/GenBank/DDBJ databases">
        <authorList>
            <person name="Dzunkova M."/>
            <person name="La Clair J."/>
            <person name="Tyml T."/>
            <person name="Doud D."/>
            <person name="Schulz F."/>
            <person name="Piquer S."/>
            <person name="Porcel Sanchis D."/>
            <person name="Osborn A."/>
            <person name="Robinson D."/>
            <person name="Louie K.B."/>
            <person name="Bowen B.P."/>
            <person name="Bowers R."/>
            <person name="Lee J."/>
            <person name="Arnau Llombart V."/>
            <person name="Diaz Villanueva W."/>
            <person name="Gosliner T."/>
            <person name="Northen T."/>
            <person name="Cheng J.-F."/>
            <person name="Burkart M.D."/>
            <person name="Woyke T."/>
        </authorList>
    </citation>
    <scope>NUCLEOTIDE SEQUENCE</scope>
    <source>
        <strain evidence="8">Df01</strain>
    </source>
</reference>
<evidence type="ECO:0000256" key="5">
    <source>
        <dbReference type="ARBA" id="ARBA00023002"/>
    </source>
</evidence>
<dbReference type="NCBIfam" id="NF006914">
    <property type="entry name" value="PRK09404.1"/>
    <property type="match status" value="1"/>
</dbReference>
<dbReference type="InterPro" id="IPR011603">
    <property type="entry name" value="2oxoglutarate_DH_E1"/>
</dbReference>
<dbReference type="Gene3D" id="3.40.50.12470">
    <property type="match status" value="1"/>
</dbReference>
<dbReference type="InterPro" id="IPR042179">
    <property type="entry name" value="KGD_C_sf"/>
</dbReference>
<dbReference type="Pfam" id="PF00676">
    <property type="entry name" value="E1_dh"/>
    <property type="match status" value="1"/>
</dbReference>
<comment type="similarity">
    <text evidence="3">Belongs to the alpha-ketoglutarate dehydrogenase family.</text>
</comment>
<dbReference type="EMBL" id="JANQAO010000001">
    <property type="protein sequence ID" value="MDM5147184.1"/>
    <property type="molecule type" value="Genomic_DNA"/>
</dbReference>
<dbReference type="Pfam" id="PF16870">
    <property type="entry name" value="OxoGdeHyase_C"/>
    <property type="match status" value="1"/>
</dbReference>
<dbReference type="Pfam" id="PF16078">
    <property type="entry name" value="2-oxogl_dehyd_N"/>
    <property type="match status" value="1"/>
</dbReference>
<reference evidence="8" key="2">
    <citation type="journal article" date="2023" name="Microbiome">
        <title>Synthase-selected sorting approach identifies a beta-lactone synthase in a nudibranch symbiotic bacterium.</title>
        <authorList>
            <person name="Dzunkova M."/>
            <person name="La Clair J.J."/>
            <person name="Tyml T."/>
            <person name="Doud D."/>
            <person name="Schulz F."/>
            <person name="Piquer-Esteban S."/>
            <person name="Porcel Sanchis D."/>
            <person name="Osborn A."/>
            <person name="Robinson D."/>
            <person name="Louie K.B."/>
            <person name="Bowen B.P."/>
            <person name="Bowers R.M."/>
            <person name="Lee J."/>
            <person name="Arnau V."/>
            <person name="Diaz-Villanueva W."/>
            <person name="Stepanauskas R."/>
            <person name="Gosliner T."/>
            <person name="Date S.V."/>
            <person name="Northen T.R."/>
            <person name="Cheng J.F."/>
            <person name="Burkart M.D."/>
            <person name="Woyke T."/>
        </authorList>
    </citation>
    <scope>NUCLEOTIDE SEQUENCE</scope>
    <source>
        <strain evidence="8">Df01</strain>
    </source>
</reference>
<evidence type="ECO:0000259" key="7">
    <source>
        <dbReference type="SMART" id="SM00861"/>
    </source>
</evidence>
<evidence type="ECO:0000256" key="4">
    <source>
        <dbReference type="ARBA" id="ARBA00012280"/>
    </source>
</evidence>
<keyword evidence="5 8" id="KW-0560">Oxidoreductase</keyword>
<proteinExistence type="inferred from homology"/>
<dbReference type="Gene3D" id="1.10.287.1150">
    <property type="entry name" value="TPP helical domain"/>
    <property type="match status" value="1"/>
</dbReference>
<organism evidence="8 9">
    <name type="scientific">Candidatus Doriopsillibacter californiensis</name>
    <dbReference type="NCBI Taxonomy" id="2970740"/>
    <lineage>
        <taxon>Bacteria</taxon>
        <taxon>Pseudomonadati</taxon>
        <taxon>Pseudomonadota</taxon>
        <taxon>Gammaproteobacteria</taxon>
        <taxon>Candidatus Tethybacterales</taxon>
        <taxon>Candidatus Persebacteraceae</taxon>
        <taxon>Candidatus Doriopsillibacter</taxon>
    </lineage>
</organism>
<evidence type="ECO:0000256" key="3">
    <source>
        <dbReference type="ARBA" id="ARBA00006936"/>
    </source>
</evidence>
<dbReference type="SUPFAM" id="SSF52518">
    <property type="entry name" value="Thiamin diphosphate-binding fold (THDP-binding)"/>
    <property type="match status" value="2"/>
</dbReference>
<dbReference type="SMART" id="SM00861">
    <property type="entry name" value="Transket_pyr"/>
    <property type="match status" value="1"/>
</dbReference>
<dbReference type="InterPro" id="IPR001017">
    <property type="entry name" value="DH_E1"/>
</dbReference>
<comment type="cofactor">
    <cofactor evidence="1">
        <name>thiamine diphosphate</name>
        <dbReference type="ChEBI" id="CHEBI:58937"/>
    </cofactor>
</comment>
<protein>
    <recommendedName>
        <fullName evidence="4">oxoglutarate dehydrogenase (succinyl-transferring)</fullName>
        <ecNumber evidence="4">1.2.4.2</ecNumber>
    </recommendedName>
</protein>
<dbReference type="NCBIfam" id="NF008907">
    <property type="entry name" value="PRK12270.1"/>
    <property type="match status" value="1"/>
</dbReference>
<dbReference type="Gene3D" id="3.40.50.970">
    <property type="match status" value="1"/>
</dbReference>
<keyword evidence="6" id="KW-0786">Thiamine pyrophosphate</keyword>
<dbReference type="Gene3D" id="3.40.50.11610">
    <property type="entry name" value="Multifunctional 2-oxoglutarate metabolism enzyme, C-terminal domain"/>
    <property type="match status" value="1"/>
</dbReference>
<dbReference type="InterPro" id="IPR031717">
    <property type="entry name" value="ODO-1/KGD_C"/>
</dbReference>
<evidence type="ECO:0000256" key="1">
    <source>
        <dbReference type="ARBA" id="ARBA00001964"/>
    </source>
</evidence>
<evidence type="ECO:0000256" key="6">
    <source>
        <dbReference type="ARBA" id="ARBA00023052"/>
    </source>
</evidence>
<dbReference type="EC" id="1.2.4.2" evidence="4"/>
<evidence type="ECO:0000313" key="8">
    <source>
        <dbReference type="EMBL" id="MDM5147184.1"/>
    </source>
</evidence>
<comment type="caution">
    <text evidence="8">The sequence shown here is derived from an EMBL/GenBank/DDBJ whole genome shotgun (WGS) entry which is preliminary data.</text>
</comment>
<evidence type="ECO:0000256" key="2">
    <source>
        <dbReference type="ARBA" id="ARBA00003906"/>
    </source>
</evidence>
<dbReference type="Pfam" id="PF02779">
    <property type="entry name" value="Transket_pyr"/>
    <property type="match status" value="1"/>
</dbReference>
<dbReference type="NCBIfam" id="TIGR00239">
    <property type="entry name" value="2oxo_dh_E1"/>
    <property type="match status" value="1"/>
</dbReference>
<dbReference type="InterPro" id="IPR005475">
    <property type="entry name" value="Transketolase-like_Pyr-bd"/>
</dbReference>
<dbReference type="PIRSF" id="PIRSF000157">
    <property type="entry name" value="Oxoglu_dh_E1"/>
    <property type="match status" value="1"/>
</dbReference>
<dbReference type="InterPro" id="IPR029061">
    <property type="entry name" value="THDP-binding"/>
</dbReference>
<name>A0ABT7QKG3_9GAMM</name>
<gene>
    <name evidence="8" type="ORF">NQX30_02175</name>
</gene>
<comment type="function">
    <text evidence="2">E1 component of the 2-oxoglutarate dehydrogenase (OGDH) complex which catalyzes the decarboxylation of 2-oxoglutarate, the first step in the conversion of 2-oxoglutarate to succinyl-CoA and CO(2).</text>
</comment>
<feature type="domain" description="Transketolase-like pyrimidine-binding" evidence="7">
    <location>
        <begin position="586"/>
        <end position="783"/>
    </location>
</feature>
<evidence type="ECO:0000313" key="9">
    <source>
        <dbReference type="Proteomes" id="UP001168167"/>
    </source>
</evidence>
<dbReference type="GO" id="GO:0004591">
    <property type="term" value="F:oxoglutarate dehydrogenase (succinyl-transferring) activity"/>
    <property type="evidence" value="ECO:0007669"/>
    <property type="project" value="UniProtKB-EC"/>
</dbReference>
<dbReference type="PANTHER" id="PTHR23152:SF4">
    <property type="entry name" value="2-OXOADIPATE DEHYDROGENASE COMPLEX COMPONENT E1"/>
    <property type="match status" value="1"/>
</dbReference>